<dbReference type="Gene3D" id="2.60.40.200">
    <property type="entry name" value="Superoxide dismutase, copper/zinc binding domain"/>
    <property type="match status" value="1"/>
</dbReference>
<keyword evidence="1" id="KW-1133">Transmembrane helix</keyword>
<evidence type="ECO:0000259" key="2">
    <source>
        <dbReference type="Pfam" id="PF00080"/>
    </source>
</evidence>
<dbReference type="STRING" id="5643.A0A060SLN0"/>
<dbReference type="CDD" id="cd00305">
    <property type="entry name" value="Cu-Zn_Superoxide_Dismutase"/>
    <property type="match status" value="1"/>
</dbReference>
<evidence type="ECO:0000256" key="1">
    <source>
        <dbReference type="SAM" id="Phobius"/>
    </source>
</evidence>
<dbReference type="SUPFAM" id="SSF49329">
    <property type="entry name" value="Cu,Zn superoxide dismutase-like"/>
    <property type="match status" value="1"/>
</dbReference>
<dbReference type="OrthoDB" id="2015551at2759"/>
<name>A0A060SLN0_PYCCI</name>
<dbReference type="InterPro" id="IPR001424">
    <property type="entry name" value="SOD_Cu_Zn_dom"/>
</dbReference>
<dbReference type="PANTHER" id="PTHR10003">
    <property type="entry name" value="SUPEROXIDE DISMUTASE CU-ZN -RELATED"/>
    <property type="match status" value="1"/>
</dbReference>
<dbReference type="InterPro" id="IPR024134">
    <property type="entry name" value="SOD_Cu/Zn_/chaperone"/>
</dbReference>
<dbReference type="OMA" id="NTTNGCM"/>
<organism evidence="3 4">
    <name type="scientific">Pycnoporus cinnabarinus</name>
    <name type="common">Cinnabar-red polypore</name>
    <name type="synonym">Trametes cinnabarina</name>
    <dbReference type="NCBI Taxonomy" id="5643"/>
    <lineage>
        <taxon>Eukaryota</taxon>
        <taxon>Fungi</taxon>
        <taxon>Dikarya</taxon>
        <taxon>Basidiomycota</taxon>
        <taxon>Agaricomycotina</taxon>
        <taxon>Agaricomycetes</taxon>
        <taxon>Polyporales</taxon>
        <taxon>Polyporaceae</taxon>
        <taxon>Trametes</taxon>
    </lineage>
</organism>
<dbReference type="GO" id="GO:0034599">
    <property type="term" value="P:cellular response to oxidative stress"/>
    <property type="evidence" value="ECO:0007669"/>
    <property type="project" value="UniProtKB-ARBA"/>
</dbReference>
<dbReference type="InterPro" id="IPR018152">
    <property type="entry name" value="SOD_Cu/Zn_BS"/>
</dbReference>
<dbReference type="PROSITE" id="PS00087">
    <property type="entry name" value="SOD_CU_ZN_1"/>
    <property type="match status" value="1"/>
</dbReference>
<feature type="domain" description="Superoxide dismutase copper/zinc binding" evidence="2">
    <location>
        <begin position="62"/>
        <end position="163"/>
    </location>
</feature>
<keyword evidence="1" id="KW-0812">Transmembrane</keyword>
<dbReference type="Pfam" id="PF00080">
    <property type="entry name" value="Sod_Cu"/>
    <property type="match status" value="1"/>
</dbReference>
<evidence type="ECO:0000313" key="3">
    <source>
        <dbReference type="EMBL" id="CDO75422.1"/>
    </source>
</evidence>
<accession>A0A060SLN0</accession>
<proteinExistence type="predicted"/>
<reference evidence="3" key="1">
    <citation type="submission" date="2014-01" db="EMBL/GenBank/DDBJ databases">
        <title>The genome of the white-rot fungus Pycnoporus cinnabarinus: a basidiomycete model with a versatile arsenal for lignocellulosic biomass breakdown.</title>
        <authorList>
            <person name="Levasseur A."/>
            <person name="Lomascolo A."/>
            <person name="Ruiz-Duenas F.J."/>
            <person name="Uzan E."/>
            <person name="Piumi F."/>
            <person name="Kues U."/>
            <person name="Ram A.F.J."/>
            <person name="Murat C."/>
            <person name="Haon M."/>
            <person name="Benoit I."/>
            <person name="Arfi Y."/>
            <person name="Chevret D."/>
            <person name="Drula E."/>
            <person name="Kwon M.J."/>
            <person name="Gouret P."/>
            <person name="Lesage-Meessen L."/>
            <person name="Lombard V."/>
            <person name="Mariette J."/>
            <person name="Noirot C."/>
            <person name="Park J."/>
            <person name="Patyshakuliyeva A."/>
            <person name="Wieneger R.A.B."/>
            <person name="Wosten H.A.B."/>
            <person name="Martin F."/>
            <person name="Coutinho P.M."/>
            <person name="de Vries R."/>
            <person name="Martinez A.T."/>
            <person name="Klopp C."/>
            <person name="Pontarotti P."/>
            <person name="Henrissat B."/>
            <person name="Record E."/>
        </authorList>
    </citation>
    <scope>NUCLEOTIDE SEQUENCE [LARGE SCALE GENOMIC DNA]</scope>
    <source>
        <strain evidence="3">BRFM137</strain>
    </source>
</reference>
<dbReference type="GO" id="GO:0005507">
    <property type="term" value="F:copper ion binding"/>
    <property type="evidence" value="ECO:0007669"/>
    <property type="project" value="InterPro"/>
</dbReference>
<dbReference type="PRINTS" id="PR00068">
    <property type="entry name" value="CUZNDISMTASE"/>
</dbReference>
<dbReference type="HOGENOM" id="CLU_056632_4_1_1"/>
<dbReference type="Proteomes" id="UP000029665">
    <property type="component" value="Unassembled WGS sequence"/>
</dbReference>
<comment type="caution">
    <text evidence="3">The sequence shown here is derived from an EMBL/GenBank/DDBJ whole genome shotgun (WGS) entry which is preliminary data.</text>
</comment>
<keyword evidence="1" id="KW-0472">Membrane</keyword>
<evidence type="ECO:0000313" key="4">
    <source>
        <dbReference type="Proteomes" id="UP000029665"/>
    </source>
</evidence>
<dbReference type="EMBL" id="CCBP010000271">
    <property type="protein sequence ID" value="CDO75422.1"/>
    <property type="molecule type" value="Genomic_DNA"/>
</dbReference>
<dbReference type="AlphaFoldDB" id="A0A060SLN0"/>
<protein>
    <recommendedName>
        <fullName evidence="2">Superoxide dismutase copper/zinc binding domain-containing protein</fullName>
    </recommendedName>
</protein>
<dbReference type="InterPro" id="IPR036423">
    <property type="entry name" value="SOD-like_Cu/Zn_dom_sf"/>
</dbReference>
<sequence>MDFVPPRQTRQPRFAITASFTLIVVFVIWLLLPTRHSTPQGDEVPELPVVSKAVTVLQGEKVSGTITFTQPFPTAPVTVSGEIKNLDPSAKRGFHIHASGDLSNGCLSAGAHFNPFGRTHGAPTDINRHVGDLGNIESDSKGVAIFSFEDALISLNGPLSIVGYVIKYLRAALRTESSR</sequence>
<gene>
    <name evidence="3" type="ORF">BN946_scf184916.g6</name>
</gene>
<dbReference type="GO" id="GO:0006801">
    <property type="term" value="P:superoxide metabolic process"/>
    <property type="evidence" value="ECO:0007669"/>
    <property type="project" value="InterPro"/>
</dbReference>
<feature type="transmembrane region" description="Helical" evidence="1">
    <location>
        <begin position="12"/>
        <end position="32"/>
    </location>
</feature>
<keyword evidence="4" id="KW-1185">Reference proteome</keyword>